<dbReference type="Gramene" id="AUR62040378-RA">
    <property type="protein sequence ID" value="AUR62040378-RA:cds"/>
    <property type="gene ID" value="AUR62040378"/>
</dbReference>
<sequence length="104" mass="12101">MEDNLDAVEKLRETALIRMAAQQQIVARSFNKNVKAKMFQLGDWVLRKAFQNIKNPANRKLAPPWEGPYEITQVIGNGAYRLTDQHGNLVPRSWNATHLRKYYF</sequence>
<dbReference type="AlphaFoldDB" id="A0A803N4R2"/>
<organism evidence="1 2">
    <name type="scientific">Chenopodium quinoa</name>
    <name type="common">Quinoa</name>
    <dbReference type="NCBI Taxonomy" id="63459"/>
    <lineage>
        <taxon>Eukaryota</taxon>
        <taxon>Viridiplantae</taxon>
        <taxon>Streptophyta</taxon>
        <taxon>Embryophyta</taxon>
        <taxon>Tracheophyta</taxon>
        <taxon>Spermatophyta</taxon>
        <taxon>Magnoliopsida</taxon>
        <taxon>eudicotyledons</taxon>
        <taxon>Gunneridae</taxon>
        <taxon>Pentapetalae</taxon>
        <taxon>Caryophyllales</taxon>
        <taxon>Chenopodiaceae</taxon>
        <taxon>Chenopodioideae</taxon>
        <taxon>Atripliceae</taxon>
        <taxon>Chenopodium</taxon>
    </lineage>
</organism>
<proteinExistence type="predicted"/>
<dbReference type="EnsemblPlants" id="AUR62040378-RA">
    <property type="protein sequence ID" value="AUR62040378-RA:cds"/>
    <property type="gene ID" value="AUR62040378"/>
</dbReference>
<protein>
    <submittedName>
        <fullName evidence="1">Uncharacterized protein</fullName>
    </submittedName>
</protein>
<evidence type="ECO:0000313" key="1">
    <source>
        <dbReference type="EnsemblPlants" id="AUR62040378-RA:cds"/>
    </source>
</evidence>
<dbReference type="PANTHER" id="PTHR48475:SF2">
    <property type="entry name" value="RIBONUCLEASE H"/>
    <property type="match status" value="1"/>
</dbReference>
<reference evidence="1" key="1">
    <citation type="journal article" date="2017" name="Nature">
        <title>The genome of Chenopodium quinoa.</title>
        <authorList>
            <person name="Jarvis D.E."/>
            <person name="Ho Y.S."/>
            <person name="Lightfoot D.J."/>
            <person name="Schmoeckel S.M."/>
            <person name="Li B."/>
            <person name="Borm T.J.A."/>
            <person name="Ohyanagi H."/>
            <person name="Mineta K."/>
            <person name="Michell C.T."/>
            <person name="Saber N."/>
            <person name="Kharbatia N.M."/>
            <person name="Rupper R.R."/>
            <person name="Sharp A.R."/>
            <person name="Dally N."/>
            <person name="Boughton B.A."/>
            <person name="Woo Y.H."/>
            <person name="Gao G."/>
            <person name="Schijlen E.G.W.M."/>
            <person name="Guo X."/>
            <person name="Momin A.A."/>
            <person name="Negrao S."/>
            <person name="Al-Babili S."/>
            <person name="Gehring C."/>
            <person name="Roessner U."/>
            <person name="Jung C."/>
            <person name="Murphy K."/>
            <person name="Arold S.T."/>
            <person name="Gojobori T."/>
            <person name="van der Linden C.G."/>
            <person name="van Loo E.N."/>
            <person name="Jellen E.N."/>
            <person name="Maughan P.J."/>
            <person name="Tester M."/>
        </authorList>
    </citation>
    <scope>NUCLEOTIDE SEQUENCE [LARGE SCALE GENOMIC DNA]</scope>
    <source>
        <strain evidence="1">cv. PI 614886</strain>
    </source>
</reference>
<dbReference type="OMA" id="ETMEGNH"/>
<accession>A0A803N4R2</accession>
<name>A0A803N4R2_CHEQI</name>
<evidence type="ECO:0000313" key="2">
    <source>
        <dbReference type="Proteomes" id="UP000596660"/>
    </source>
</evidence>
<dbReference type="PANTHER" id="PTHR48475">
    <property type="entry name" value="RIBONUCLEASE H"/>
    <property type="match status" value="1"/>
</dbReference>
<reference evidence="1" key="2">
    <citation type="submission" date="2021-03" db="UniProtKB">
        <authorList>
            <consortium name="EnsemblPlants"/>
        </authorList>
    </citation>
    <scope>IDENTIFICATION</scope>
</reference>
<dbReference type="Proteomes" id="UP000596660">
    <property type="component" value="Unplaced"/>
</dbReference>
<keyword evidence="2" id="KW-1185">Reference proteome</keyword>